<evidence type="ECO:0000313" key="2">
    <source>
        <dbReference type="EMBL" id="GFR94535.1"/>
    </source>
</evidence>
<sequence length="88" mass="9871">MHTGEHNDATRNMQLPDSGRLTGKDPTQGGRLTLPNSGQMDQKRYKDTSTGVVMGNLGIHCDTWNSKSDQHLDTCIFPTAYKTRQFFL</sequence>
<evidence type="ECO:0000313" key="3">
    <source>
        <dbReference type="Proteomes" id="UP000762676"/>
    </source>
</evidence>
<dbReference type="AlphaFoldDB" id="A0AAV4HD81"/>
<organism evidence="2 3">
    <name type="scientific">Elysia marginata</name>
    <dbReference type="NCBI Taxonomy" id="1093978"/>
    <lineage>
        <taxon>Eukaryota</taxon>
        <taxon>Metazoa</taxon>
        <taxon>Spiralia</taxon>
        <taxon>Lophotrochozoa</taxon>
        <taxon>Mollusca</taxon>
        <taxon>Gastropoda</taxon>
        <taxon>Heterobranchia</taxon>
        <taxon>Euthyneura</taxon>
        <taxon>Panpulmonata</taxon>
        <taxon>Sacoglossa</taxon>
        <taxon>Placobranchoidea</taxon>
        <taxon>Plakobranchidae</taxon>
        <taxon>Elysia</taxon>
    </lineage>
</organism>
<keyword evidence="3" id="KW-1185">Reference proteome</keyword>
<gene>
    <name evidence="2" type="ORF">ElyMa_006251800</name>
</gene>
<dbReference type="EMBL" id="BMAT01012556">
    <property type="protein sequence ID" value="GFR94535.1"/>
    <property type="molecule type" value="Genomic_DNA"/>
</dbReference>
<name>A0AAV4HD81_9GAST</name>
<accession>A0AAV4HD81</accession>
<proteinExistence type="predicted"/>
<feature type="region of interest" description="Disordered" evidence="1">
    <location>
        <begin position="1"/>
        <end position="45"/>
    </location>
</feature>
<comment type="caution">
    <text evidence="2">The sequence shown here is derived from an EMBL/GenBank/DDBJ whole genome shotgun (WGS) entry which is preliminary data.</text>
</comment>
<reference evidence="2 3" key="1">
    <citation type="journal article" date="2021" name="Elife">
        <title>Chloroplast acquisition without the gene transfer in kleptoplastic sea slugs, Plakobranchus ocellatus.</title>
        <authorList>
            <person name="Maeda T."/>
            <person name="Takahashi S."/>
            <person name="Yoshida T."/>
            <person name="Shimamura S."/>
            <person name="Takaki Y."/>
            <person name="Nagai Y."/>
            <person name="Toyoda A."/>
            <person name="Suzuki Y."/>
            <person name="Arimoto A."/>
            <person name="Ishii H."/>
            <person name="Satoh N."/>
            <person name="Nishiyama T."/>
            <person name="Hasebe M."/>
            <person name="Maruyama T."/>
            <person name="Minagawa J."/>
            <person name="Obokata J."/>
            <person name="Shigenobu S."/>
        </authorList>
    </citation>
    <scope>NUCLEOTIDE SEQUENCE [LARGE SCALE GENOMIC DNA]</scope>
</reference>
<protein>
    <submittedName>
        <fullName evidence="2">Uncharacterized protein</fullName>
    </submittedName>
</protein>
<evidence type="ECO:0000256" key="1">
    <source>
        <dbReference type="SAM" id="MobiDB-lite"/>
    </source>
</evidence>
<dbReference type="Proteomes" id="UP000762676">
    <property type="component" value="Unassembled WGS sequence"/>
</dbReference>